<evidence type="ECO:0000313" key="3">
    <source>
        <dbReference type="Proteomes" id="UP000243579"/>
    </source>
</evidence>
<dbReference type="EMBL" id="JNBR01000143">
    <property type="protein sequence ID" value="OQR96512.1"/>
    <property type="molecule type" value="Genomic_DNA"/>
</dbReference>
<sequence length="376" mass="42919">MAEDATLLRCLVELKAKLASAGCTRQQLHVQLDKEYIARRPYCPPHFTKVEVLAIVSAYDESVIALQEMGKGDFLDPLGWDLVPSEAVVTTVRCVLWLFNLDATKASSAVLWSGLWAAWIVKNIDAHLGGWEWVASNEPTGLFTKPYDLSPARLEDILLALPTTYRTPVTDASWQRMPAYACLRDWVACAAAYLHMKSYVLPPIAEYVAAVLEPPPRTPKENVWFKATTDEGVPYYYNRNTQAVVLDEPAAFDGARIAVPRFMELQMLELLLSDAKLREEVEVRRHAIEMARDKDNAWVECVDATTKARYYYSFQRLKLTYSRPNSRNIVKAESSPAYRSVVRIQAAYRRREAQQLVGEKRVKARHMPRFQSRHFF</sequence>
<dbReference type="InterPro" id="IPR001202">
    <property type="entry name" value="WW_dom"/>
</dbReference>
<dbReference type="AlphaFoldDB" id="A0A1V9ZEX1"/>
<evidence type="ECO:0000313" key="2">
    <source>
        <dbReference type="EMBL" id="OQR96512.1"/>
    </source>
</evidence>
<dbReference type="PROSITE" id="PS50020">
    <property type="entry name" value="WW_DOMAIN_2"/>
    <property type="match status" value="1"/>
</dbReference>
<dbReference type="Proteomes" id="UP000243579">
    <property type="component" value="Unassembled WGS sequence"/>
</dbReference>
<dbReference type="Gene3D" id="2.20.70.10">
    <property type="match status" value="1"/>
</dbReference>
<protein>
    <recommendedName>
        <fullName evidence="1">WW domain-containing protein</fullName>
    </recommendedName>
</protein>
<name>A0A1V9ZEX1_ACHHY</name>
<feature type="domain" description="WW" evidence="1">
    <location>
        <begin position="218"/>
        <end position="251"/>
    </location>
</feature>
<gene>
    <name evidence="2" type="ORF">ACHHYP_15481</name>
</gene>
<organism evidence="2 3">
    <name type="scientific">Achlya hypogyna</name>
    <name type="common">Oomycete</name>
    <name type="synonym">Protoachlya hypogyna</name>
    <dbReference type="NCBI Taxonomy" id="1202772"/>
    <lineage>
        <taxon>Eukaryota</taxon>
        <taxon>Sar</taxon>
        <taxon>Stramenopiles</taxon>
        <taxon>Oomycota</taxon>
        <taxon>Saprolegniomycetes</taxon>
        <taxon>Saprolegniales</taxon>
        <taxon>Achlyaceae</taxon>
        <taxon>Achlya</taxon>
    </lineage>
</organism>
<dbReference type="OrthoDB" id="63398at2759"/>
<evidence type="ECO:0000259" key="1">
    <source>
        <dbReference type="PROSITE" id="PS50020"/>
    </source>
</evidence>
<reference evidence="2 3" key="1">
    <citation type="journal article" date="2014" name="Genome Biol. Evol.">
        <title>The secreted proteins of Achlya hypogyna and Thraustotheca clavata identify the ancestral oomycete secretome and reveal gene acquisitions by horizontal gene transfer.</title>
        <authorList>
            <person name="Misner I."/>
            <person name="Blouin N."/>
            <person name="Leonard G."/>
            <person name="Richards T.A."/>
            <person name="Lane C.E."/>
        </authorList>
    </citation>
    <scope>NUCLEOTIDE SEQUENCE [LARGE SCALE GENOMIC DNA]</scope>
    <source>
        <strain evidence="2 3">ATCC 48635</strain>
    </source>
</reference>
<keyword evidence="3" id="KW-1185">Reference proteome</keyword>
<accession>A0A1V9ZEX1</accession>
<proteinExistence type="predicted"/>
<comment type="caution">
    <text evidence="2">The sequence shown here is derived from an EMBL/GenBank/DDBJ whole genome shotgun (WGS) entry which is preliminary data.</text>
</comment>